<feature type="region of interest" description="Disordered" evidence="2">
    <location>
        <begin position="103"/>
        <end position="173"/>
    </location>
</feature>
<comment type="caution">
    <text evidence="3">The sequence shown here is derived from an EMBL/GenBank/DDBJ whole genome shotgun (WGS) entry which is preliminary data.</text>
</comment>
<dbReference type="EMBL" id="LGRX02010756">
    <property type="protein sequence ID" value="KAK3269762.1"/>
    <property type="molecule type" value="Genomic_DNA"/>
</dbReference>
<proteinExistence type="predicted"/>
<organism evidence="3 4">
    <name type="scientific">Cymbomonas tetramitiformis</name>
    <dbReference type="NCBI Taxonomy" id="36881"/>
    <lineage>
        <taxon>Eukaryota</taxon>
        <taxon>Viridiplantae</taxon>
        <taxon>Chlorophyta</taxon>
        <taxon>Pyramimonadophyceae</taxon>
        <taxon>Pyramimonadales</taxon>
        <taxon>Pyramimonadaceae</taxon>
        <taxon>Cymbomonas</taxon>
    </lineage>
</organism>
<keyword evidence="1" id="KW-0175">Coiled coil</keyword>
<feature type="region of interest" description="Disordered" evidence="2">
    <location>
        <begin position="366"/>
        <end position="438"/>
    </location>
</feature>
<evidence type="ECO:0000256" key="2">
    <source>
        <dbReference type="SAM" id="MobiDB-lite"/>
    </source>
</evidence>
<evidence type="ECO:0000313" key="4">
    <source>
        <dbReference type="Proteomes" id="UP001190700"/>
    </source>
</evidence>
<feature type="coiled-coil region" evidence="1">
    <location>
        <begin position="210"/>
        <end position="259"/>
    </location>
</feature>
<feature type="compositionally biased region" description="Basic and acidic residues" evidence="2">
    <location>
        <begin position="103"/>
        <end position="137"/>
    </location>
</feature>
<sequence>MRIFTGALLDRPVAVHVVNQEFATRCREWVLYDDIQSWEESFLAVIRAKNDALEAAQDGNKGGWLSSWIPGRLRTSSGGTADPGSISKVNADWQKKLDKVVQESAAEQRKHAQELQEKDSKLSHLEAELAEREKGIEEGNEVEEDGKGSGTAVQEEKEETREGGTSDVAISSHLNPGTLSAACDTQELQKKLSHLNTILTVKSTRIYDLQEELRASHKAHTEEVEKMKQAHEKALQKTLDDHKTSTTELKEQLKRAAERSTAAGNAVQLESELAEWKSKATRWYAELISMREWKEQTNAVPDTTRTSSDVVEALNFSNLLFGNPAAAEVVRDEPDQPELEAPLSSPRLPAEELGELMPDLAACKAAQRRIEKSSTPSDRGDTMSNSSLNSYNSELTDGQRRKSSLSGYSRKLSGSGVLTGRDVKTLSPEILAARNEAK</sequence>
<dbReference type="AlphaFoldDB" id="A0AAE0L2T0"/>
<reference evidence="3 4" key="1">
    <citation type="journal article" date="2015" name="Genome Biol. Evol.">
        <title>Comparative Genomics of a Bacterivorous Green Alga Reveals Evolutionary Causalities and Consequences of Phago-Mixotrophic Mode of Nutrition.</title>
        <authorList>
            <person name="Burns J.A."/>
            <person name="Paasch A."/>
            <person name="Narechania A."/>
            <person name="Kim E."/>
        </authorList>
    </citation>
    <scope>NUCLEOTIDE SEQUENCE [LARGE SCALE GENOMIC DNA]</scope>
    <source>
        <strain evidence="3 4">PLY_AMNH</strain>
    </source>
</reference>
<evidence type="ECO:0000313" key="3">
    <source>
        <dbReference type="EMBL" id="KAK3269762.1"/>
    </source>
</evidence>
<feature type="compositionally biased region" description="Low complexity" evidence="2">
    <location>
        <begin position="384"/>
        <end position="393"/>
    </location>
</feature>
<dbReference type="Proteomes" id="UP001190700">
    <property type="component" value="Unassembled WGS sequence"/>
</dbReference>
<gene>
    <name evidence="3" type="ORF">CYMTET_21809</name>
</gene>
<feature type="compositionally biased region" description="Basic and acidic residues" evidence="2">
    <location>
        <begin position="154"/>
        <end position="164"/>
    </location>
</feature>
<name>A0AAE0L2T0_9CHLO</name>
<accession>A0AAE0L2T0</accession>
<protein>
    <submittedName>
        <fullName evidence="3">Uncharacterized protein</fullName>
    </submittedName>
</protein>
<evidence type="ECO:0000256" key="1">
    <source>
        <dbReference type="SAM" id="Coils"/>
    </source>
</evidence>
<feature type="non-terminal residue" evidence="3">
    <location>
        <position position="438"/>
    </location>
</feature>
<keyword evidence="4" id="KW-1185">Reference proteome</keyword>